<dbReference type="AlphaFoldDB" id="A0A0P7Y3T9"/>
<dbReference type="EMBL" id="FMBM01000001">
    <property type="protein sequence ID" value="SCC78629.1"/>
    <property type="molecule type" value="Genomic_DNA"/>
</dbReference>
<keyword evidence="4" id="KW-0540">Nuclease</keyword>
<accession>A0A0P7Y3T9</accession>
<dbReference type="OrthoDB" id="7165597at2"/>
<comment type="caution">
    <text evidence="3">The sequence shown here is derived from an EMBL/GenBank/DDBJ whole genome shotgun (WGS) entry which is preliminary data.</text>
</comment>
<feature type="region of interest" description="Disordered" evidence="1">
    <location>
        <begin position="1"/>
        <end position="138"/>
    </location>
</feature>
<dbReference type="STRING" id="1653334.GA0071312_0400"/>
<keyword evidence="6" id="KW-1185">Reference proteome</keyword>
<name>A0A0P7Y3T9_9HYPH</name>
<evidence type="ECO:0000313" key="5">
    <source>
        <dbReference type="Proteomes" id="UP000050497"/>
    </source>
</evidence>
<dbReference type="Pfam" id="PF01713">
    <property type="entry name" value="Smr"/>
    <property type="match status" value="1"/>
</dbReference>
<dbReference type="Gene3D" id="3.30.1370.110">
    <property type="match status" value="1"/>
</dbReference>
<evidence type="ECO:0000313" key="6">
    <source>
        <dbReference type="Proteomes" id="UP000182800"/>
    </source>
</evidence>
<dbReference type="EMBL" id="LJSX01000041">
    <property type="protein sequence ID" value="KPQ08766.1"/>
    <property type="molecule type" value="Genomic_DNA"/>
</dbReference>
<evidence type="ECO:0000256" key="1">
    <source>
        <dbReference type="SAM" id="MobiDB-lite"/>
    </source>
</evidence>
<dbReference type="InterPro" id="IPR036063">
    <property type="entry name" value="Smr_dom_sf"/>
</dbReference>
<gene>
    <name evidence="4" type="ORF">GA0071312_0400</name>
    <name evidence="3" type="ORF">HLUCCO17_17115</name>
</gene>
<dbReference type="PROSITE" id="PS50828">
    <property type="entry name" value="SMR"/>
    <property type="match status" value="1"/>
</dbReference>
<evidence type="ECO:0000259" key="2">
    <source>
        <dbReference type="PROSITE" id="PS50828"/>
    </source>
</evidence>
<protein>
    <submittedName>
        <fullName evidence="4">DNA-nicking endonuclease, Smr domain</fullName>
    </submittedName>
</protein>
<sequence length="243" mass="26418">MARRRKRDLSTEEKRLWEHVARHVTPLPGRGADRSRASGDGDDGLMHSTASFTAHGTLPDVAAVPRSGKGQVRGERQSLGKIETHGKGGMRAEGDGPAPKSDQPIPARPTLPAYIPPVSRKGETLAAGSGGLDRKERRSLRRRVRDVDDRLDLHGMRQEEAHRALIRFLQSASGRDCAIVLVVTGKGGVGGPGYGDERGVLRRITPHWLRAPELKPFVVGFEEAAAHHGGAGALYVRLRRRGR</sequence>
<reference evidence="3 5" key="1">
    <citation type="submission" date="2015-09" db="EMBL/GenBank/DDBJ databases">
        <title>Identification and resolution of microdiversity through metagenomic sequencing of parallel consortia.</title>
        <authorList>
            <person name="Nelson W.C."/>
            <person name="Romine M.F."/>
            <person name="Lindemann S.R."/>
        </authorList>
    </citation>
    <scope>NUCLEOTIDE SEQUENCE [LARGE SCALE GENOMIC DNA]</scope>
    <source>
        <strain evidence="3">HL-109</strain>
    </source>
</reference>
<dbReference type="SUPFAM" id="SSF160443">
    <property type="entry name" value="SMR domain-like"/>
    <property type="match status" value="1"/>
</dbReference>
<dbReference type="PANTHER" id="PTHR35562">
    <property type="entry name" value="DNA ENDONUCLEASE SMRA-RELATED"/>
    <property type="match status" value="1"/>
</dbReference>
<dbReference type="GO" id="GO:0004519">
    <property type="term" value="F:endonuclease activity"/>
    <property type="evidence" value="ECO:0007669"/>
    <property type="project" value="UniProtKB-KW"/>
</dbReference>
<keyword evidence="4" id="KW-0255">Endonuclease</keyword>
<proteinExistence type="predicted"/>
<feature type="compositionally biased region" description="Basic and acidic residues" evidence="1">
    <location>
        <begin position="8"/>
        <end position="21"/>
    </location>
</feature>
<reference evidence="4 6" key="2">
    <citation type="submission" date="2016-08" db="EMBL/GenBank/DDBJ databases">
        <authorList>
            <person name="Varghese N."/>
            <person name="Submissions Spin"/>
        </authorList>
    </citation>
    <scope>NUCLEOTIDE SEQUENCE [LARGE SCALE GENOMIC DNA]</scope>
    <source>
        <strain evidence="4 6">HL-109</strain>
    </source>
</reference>
<dbReference type="Proteomes" id="UP000182800">
    <property type="component" value="Unassembled WGS sequence"/>
</dbReference>
<dbReference type="Proteomes" id="UP000050497">
    <property type="component" value="Unassembled WGS sequence"/>
</dbReference>
<dbReference type="InterPro" id="IPR002625">
    <property type="entry name" value="Smr_dom"/>
</dbReference>
<organism evidence="3 5">
    <name type="scientific">Saliniramus fredricksonii</name>
    <dbReference type="NCBI Taxonomy" id="1653334"/>
    <lineage>
        <taxon>Bacteria</taxon>
        <taxon>Pseudomonadati</taxon>
        <taxon>Pseudomonadota</taxon>
        <taxon>Alphaproteobacteria</taxon>
        <taxon>Hyphomicrobiales</taxon>
        <taxon>Salinarimonadaceae</taxon>
        <taxon>Saliniramus</taxon>
    </lineage>
</organism>
<keyword evidence="4" id="KW-0378">Hydrolase</keyword>
<feature type="compositionally biased region" description="Basic and acidic residues" evidence="1">
    <location>
        <begin position="72"/>
        <end position="94"/>
    </location>
</feature>
<feature type="domain" description="Smr" evidence="2">
    <location>
        <begin position="151"/>
        <end position="239"/>
    </location>
</feature>
<dbReference type="PANTHER" id="PTHR35562:SF2">
    <property type="entry name" value="DNA ENDONUCLEASE SMRA-RELATED"/>
    <property type="match status" value="1"/>
</dbReference>
<evidence type="ECO:0000313" key="3">
    <source>
        <dbReference type="EMBL" id="KPQ08766.1"/>
    </source>
</evidence>
<evidence type="ECO:0000313" key="4">
    <source>
        <dbReference type="EMBL" id="SCC78629.1"/>
    </source>
</evidence>
<dbReference type="RefSeq" id="WP_083204365.1">
    <property type="nucleotide sequence ID" value="NZ_FMBM01000001.1"/>
</dbReference>